<reference evidence="1 2" key="1">
    <citation type="submission" date="2024-12" db="EMBL/GenBank/DDBJ databases">
        <title>The unique morphological basis and parallel evolutionary history of personate flowers in Penstemon.</title>
        <authorList>
            <person name="Depatie T.H."/>
            <person name="Wessinger C.A."/>
        </authorList>
    </citation>
    <scope>NUCLEOTIDE SEQUENCE [LARGE SCALE GENOMIC DNA]</scope>
    <source>
        <strain evidence="1">WTNN_2</strain>
        <tissue evidence="1">Leaf</tissue>
    </source>
</reference>
<sequence length="150" mass="17364">MGTLIEYVQDKNSHFYLCQCKTSIGLYEYIVITFHKSLDEVSSCCARSLHIPFLQVPPRQLSPRQLLLTKVVEWNGNEILGAHSGMSPTLCMKRIGMEDKEDEDEDKDTLVKSTLYQILKTRNKNYLKLKTLIQLKMQDEDEVFILSLFS</sequence>
<keyword evidence="2" id="KW-1185">Reference proteome</keyword>
<dbReference type="Proteomes" id="UP001634393">
    <property type="component" value="Unassembled WGS sequence"/>
</dbReference>
<dbReference type="EMBL" id="JBJXBP010000003">
    <property type="protein sequence ID" value="KAL3839221.1"/>
    <property type="molecule type" value="Genomic_DNA"/>
</dbReference>
<name>A0ABD3TRK0_9LAMI</name>
<evidence type="ECO:0000313" key="2">
    <source>
        <dbReference type="Proteomes" id="UP001634393"/>
    </source>
</evidence>
<dbReference type="AlphaFoldDB" id="A0ABD3TRK0"/>
<proteinExistence type="predicted"/>
<protein>
    <submittedName>
        <fullName evidence="1">Uncharacterized protein</fullName>
    </submittedName>
</protein>
<organism evidence="1 2">
    <name type="scientific">Penstemon smallii</name>
    <dbReference type="NCBI Taxonomy" id="265156"/>
    <lineage>
        <taxon>Eukaryota</taxon>
        <taxon>Viridiplantae</taxon>
        <taxon>Streptophyta</taxon>
        <taxon>Embryophyta</taxon>
        <taxon>Tracheophyta</taxon>
        <taxon>Spermatophyta</taxon>
        <taxon>Magnoliopsida</taxon>
        <taxon>eudicotyledons</taxon>
        <taxon>Gunneridae</taxon>
        <taxon>Pentapetalae</taxon>
        <taxon>asterids</taxon>
        <taxon>lamiids</taxon>
        <taxon>Lamiales</taxon>
        <taxon>Plantaginaceae</taxon>
        <taxon>Cheloneae</taxon>
        <taxon>Penstemon</taxon>
    </lineage>
</organism>
<gene>
    <name evidence="1" type="ORF">ACJIZ3_023812</name>
</gene>
<accession>A0ABD3TRK0</accession>
<comment type="caution">
    <text evidence="1">The sequence shown here is derived from an EMBL/GenBank/DDBJ whole genome shotgun (WGS) entry which is preliminary data.</text>
</comment>
<evidence type="ECO:0000313" key="1">
    <source>
        <dbReference type="EMBL" id="KAL3839221.1"/>
    </source>
</evidence>